<dbReference type="KEGG" id="kcm:ABWK59_01950"/>
<dbReference type="AlphaFoldDB" id="A0AAU8JNF9"/>
<dbReference type="EMBL" id="CP159872">
    <property type="protein sequence ID" value="XCM77785.1"/>
    <property type="molecule type" value="Genomic_DNA"/>
</dbReference>
<name>A0AAU8JNF9_9ACTN</name>
<proteinExistence type="predicted"/>
<gene>
    <name evidence="1" type="ORF">ABWK59_01950</name>
</gene>
<protein>
    <submittedName>
        <fullName evidence="1">Uncharacterized protein</fullName>
    </submittedName>
</protein>
<accession>A0AAU8JNF9</accession>
<reference evidence="1" key="1">
    <citation type="submission" date="2024-06" db="EMBL/GenBank/DDBJ databases">
        <title>The genome sequences of Kitasatospora sp. strain HUAS MG31.</title>
        <authorList>
            <person name="Mo P."/>
        </authorList>
    </citation>
    <scope>NUCLEOTIDE SEQUENCE</scope>
    <source>
        <strain evidence="1">HUAS MG31</strain>
    </source>
</reference>
<organism evidence="1">
    <name type="scientific">Kitasatospora camelliae</name>
    <dbReference type="NCBI Taxonomy" id="3156397"/>
    <lineage>
        <taxon>Bacteria</taxon>
        <taxon>Bacillati</taxon>
        <taxon>Actinomycetota</taxon>
        <taxon>Actinomycetes</taxon>
        <taxon>Kitasatosporales</taxon>
        <taxon>Streptomycetaceae</taxon>
        <taxon>Kitasatospora</taxon>
    </lineage>
</organism>
<sequence>MGIELELHSTRPARNNWAMSRASLLRGSYDHGEALAAVLAGLKVNGPGKLWWVDPYGNTQFNEQEAQAALGEIAGLLERCANAAQTAAVTDLAALLKSCATTPGSYLWFIGD</sequence>
<dbReference type="RefSeq" id="WP_354637485.1">
    <property type="nucleotide sequence ID" value="NZ_CP159872.1"/>
</dbReference>
<evidence type="ECO:0000313" key="1">
    <source>
        <dbReference type="EMBL" id="XCM77785.1"/>
    </source>
</evidence>